<accession>A0A0F8Y757</accession>
<evidence type="ECO:0000313" key="1">
    <source>
        <dbReference type="EMBL" id="KKK49979.1"/>
    </source>
</evidence>
<dbReference type="AlphaFoldDB" id="A0A0F8Y757"/>
<dbReference type="EMBL" id="LAZR01068257">
    <property type="protein sequence ID" value="KKK49979.1"/>
    <property type="molecule type" value="Genomic_DNA"/>
</dbReference>
<organism evidence="1">
    <name type="scientific">marine sediment metagenome</name>
    <dbReference type="NCBI Taxonomy" id="412755"/>
    <lineage>
        <taxon>unclassified sequences</taxon>
        <taxon>metagenomes</taxon>
        <taxon>ecological metagenomes</taxon>
    </lineage>
</organism>
<reference evidence="1" key="1">
    <citation type="journal article" date="2015" name="Nature">
        <title>Complex archaea that bridge the gap between prokaryotes and eukaryotes.</title>
        <authorList>
            <person name="Spang A."/>
            <person name="Saw J.H."/>
            <person name="Jorgensen S.L."/>
            <person name="Zaremba-Niedzwiedzka K."/>
            <person name="Martijn J."/>
            <person name="Lind A.E."/>
            <person name="van Eijk R."/>
            <person name="Schleper C."/>
            <person name="Guy L."/>
            <person name="Ettema T.J."/>
        </authorList>
    </citation>
    <scope>NUCLEOTIDE SEQUENCE</scope>
</reference>
<gene>
    <name evidence="1" type="ORF">LCGC14_3129620</name>
</gene>
<sequence>MLKGFRDSKGNNPELNEKRILDAINRLVKKRKRISYKNIAK</sequence>
<proteinExistence type="predicted"/>
<name>A0A0F8Y757_9ZZZZ</name>
<protein>
    <submittedName>
        <fullName evidence="1">Uncharacterized protein</fullName>
    </submittedName>
</protein>
<comment type="caution">
    <text evidence="1">The sequence shown here is derived from an EMBL/GenBank/DDBJ whole genome shotgun (WGS) entry which is preliminary data.</text>
</comment>